<feature type="transmembrane region" description="Helical" evidence="2">
    <location>
        <begin position="216"/>
        <end position="236"/>
    </location>
</feature>
<dbReference type="InterPro" id="IPR046862">
    <property type="entry name" value="Rhomboid_2"/>
</dbReference>
<sequence>MASSALNHYRSPWTRTLDLDAGRRHLLDWWHGPDRIYRAGKAVHDHLAGAPASCAYAFTLFVTWWTLRGISDFAGHRLILSASTNLHNMRREPVQVLVASAFWTDGGFPWVIILGFLTVMAFAERWLGTLRWIMVFACGHVGASMIVVTGIAFAVHHDLIPLRIAVASDVGSSYGSTAVLAALSFHLRGTPRAVWAAGLLVWFGFAAWHGRTFTDYGHLTALCIGFAVGAVAVALSRRLERIRDQRPAGTRRRLPDDTAPGPIEPPAPAQALVRENRPSADGRSESTLH</sequence>
<gene>
    <name evidence="3" type="ORF">B7C42_06939</name>
</gene>
<evidence type="ECO:0000313" key="4">
    <source>
        <dbReference type="Proteomes" id="UP000215506"/>
    </source>
</evidence>
<keyword evidence="2" id="KW-0812">Transmembrane</keyword>
<reference evidence="3 4" key="1">
    <citation type="submission" date="2017-07" db="EMBL/GenBank/DDBJ databases">
        <title>First draft Genome Sequence of Nocardia cerradoensis isolated from human infection.</title>
        <authorList>
            <person name="Carrasco G."/>
        </authorList>
    </citation>
    <scope>NUCLEOTIDE SEQUENCE [LARGE SCALE GENOMIC DNA]</scope>
    <source>
        <strain evidence="3 4">CNM20130759</strain>
    </source>
</reference>
<feature type="transmembrane region" description="Helical" evidence="2">
    <location>
        <begin position="129"/>
        <end position="155"/>
    </location>
</feature>
<feature type="compositionally biased region" description="Basic and acidic residues" evidence="1">
    <location>
        <begin position="274"/>
        <end position="289"/>
    </location>
</feature>
<keyword evidence="2" id="KW-1133">Transmembrane helix</keyword>
<protein>
    <recommendedName>
        <fullName evidence="5">Peptidase S54 rhomboid domain-containing protein</fullName>
    </recommendedName>
</protein>
<proteinExistence type="predicted"/>
<dbReference type="EMBL" id="NGAF01000024">
    <property type="protein sequence ID" value="OXR40973.1"/>
    <property type="molecule type" value="Genomic_DNA"/>
</dbReference>
<name>A0A231GWG8_9NOCA</name>
<comment type="caution">
    <text evidence="3">The sequence shown here is derived from an EMBL/GenBank/DDBJ whole genome shotgun (WGS) entry which is preliminary data.</text>
</comment>
<accession>A0A231GWG8</accession>
<keyword evidence="4" id="KW-1185">Reference proteome</keyword>
<evidence type="ECO:0000313" key="3">
    <source>
        <dbReference type="EMBL" id="OXR40973.1"/>
    </source>
</evidence>
<dbReference type="AlphaFoldDB" id="A0A231GWG8"/>
<feature type="transmembrane region" description="Helical" evidence="2">
    <location>
        <begin position="96"/>
        <end position="123"/>
    </location>
</feature>
<dbReference type="RefSeq" id="WP_189595091.1">
    <property type="nucleotide sequence ID" value="NZ_NGAF01000024.1"/>
</dbReference>
<organism evidence="3 4">
    <name type="scientific">Nocardia cerradoensis</name>
    <dbReference type="NCBI Taxonomy" id="85688"/>
    <lineage>
        <taxon>Bacteria</taxon>
        <taxon>Bacillati</taxon>
        <taxon>Actinomycetota</taxon>
        <taxon>Actinomycetes</taxon>
        <taxon>Mycobacteriales</taxon>
        <taxon>Nocardiaceae</taxon>
        <taxon>Nocardia</taxon>
    </lineage>
</organism>
<dbReference type="Pfam" id="PF20401">
    <property type="entry name" value="Rhomboid_2"/>
    <property type="match status" value="1"/>
</dbReference>
<evidence type="ECO:0000256" key="2">
    <source>
        <dbReference type="SAM" id="Phobius"/>
    </source>
</evidence>
<evidence type="ECO:0000256" key="1">
    <source>
        <dbReference type="SAM" id="MobiDB-lite"/>
    </source>
</evidence>
<keyword evidence="2" id="KW-0472">Membrane</keyword>
<evidence type="ECO:0008006" key="5">
    <source>
        <dbReference type="Google" id="ProtNLM"/>
    </source>
</evidence>
<dbReference type="Proteomes" id="UP000215506">
    <property type="component" value="Unassembled WGS sequence"/>
</dbReference>
<feature type="region of interest" description="Disordered" evidence="1">
    <location>
        <begin position="246"/>
        <end position="289"/>
    </location>
</feature>
<feature type="transmembrane region" description="Helical" evidence="2">
    <location>
        <begin position="193"/>
        <end position="210"/>
    </location>
</feature>